<dbReference type="EMBL" id="AFPW01000013">
    <property type="protein sequence ID" value="EGQ15688.1"/>
    <property type="molecule type" value="Genomic_DNA"/>
</dbReference>
<dbReference type="InterPro" id="IPR050582">
    <property type="entry name" value="HAD-like_SerB"/>
</dbReference>
<dbReference type="InterPro" id="IPR036412">
    <property type="entry name" value="HAD-like_sf"/>
</dbReference>
<proteinExistence type="predicted"/>
<dbReference type="Gene3D" id="1.20.1440.100">
    <property type="entry name" value="SG protein - dephosphorylation function"/>
    <property type="match status" value="1"/>
</dbReference>
<organism evidence="2 3">
    <name type="scientific">Prevotella dentalis (strain ATCC 49559 / DSM 3688 / JCM 13448 / NCTC 12043 / ES 2772)</name>
    <name type="common">Mitsuokella dentalis</name>
    <dbReference type="NCBI Taxonomy" id="908937"/>
    <lineage>
        <taxon>Bacteria</taxon>
        <taxon>Pseudomonadati</taxon>
        <taxon>Bacteroidota</taxon>
        <taxon>Bacteroidia</taxon>
        <taxon>Bacteroidales</taxon>
        <taxon>Prevotellaceae</taxon>
        <taxon>Prevotella</taxon>
    </lineage>
</organism>
<dbReference type="Pfam" id="PF12710">
    <property type="entry name" value="HAD"/>
    <property type="match status" value="1"/>
</dbReference>
<dbReference type="GO" id="GO:0016787">
    <property type="term" value="F:hydrolase activity"/>
    <property type="evidence" value="ECO:0007669"/>
    <property type="project" value="UniProtKB-KW"/>
</dbReference>
<evidence type="ECO:0000256" key="1">
    <source>
        <dbReference type="SAM" id="MobiDB-lite"/>
    </source>
</evidence>
<keyword evidence="2" id="KW-0378">Hydrolase</keyword>
<reference evidence="2 3" key="1">
    <citation type="submission" date="2011-04" db="EMBL/GenBank/DDBJ databases">
        <authorList>
            <person name="Muzny D."/>
            <person name="Qin X."/>
            <person name="Deng J."/>
            <person name="Jiang H."/>
            <person name="Liu Y."/>
            <person name="Qu J."/>
            <person name="Song X.-Z."/>
            <person name="Zhang L."/>
            <person name="Thornton R."/>
            <person name="Coyle M."/>
            <person name="Francisco L."/>
            <person name="Jackson L."/>
            <person name="Javaid M."/>
            <person name="Korchina V."/>
            <person name="Kovar C."/>
            <person name="Mata R."/>
            <person name="Mathew T."/>
            <person name="Ngo R."/>
            <person name="Nguyen L."/>
            <person name="Nguyen N."/>
            <person name="Okwuonu G."/>
            <person name="Ongeri F."/>
            <person name="Pham C."/>
            <person name="Simmons D."/>
            <person name="Wilczek-Boney K."/>
            <person name="Hale W."/>
            <person name="Jakkamsetti A."/>
            <person name="Pham P."/>
            <person name="Ruth R."/>
            <person name="San Lucas F."/>
            <person name="Warren J."/>
            <person name="Zhang J."/>
            <person name="Zhao Z."/>
            <person name="Zhou C."/>
            <person name="Zhu D."/>
            <person name="Lee S."/>
            <person name="Bess C."/>
            <person name="Blankenburg K."/>
            <person name="Forbes L."/>
            <person name="Fu Q."/>
            <person name="Gubbala S."/>
            <person name="Hirani K."/>
            <person name="Jayaseelan J.C."/>
            <person name="Lara F."/>
            <person name="Munidasa M."/>
            <person name="Palculict T."/>
            <person name="Patil S."/>
            <person name="Pu L.-L."/>
            <person name="Saada N."/>
            <person name="Tang L."/>
            <person name="Weissenberger G."/>
            <person name="Zhu Y."/>
            <person name="Hemphill L."/>
            <person name="Shang Y."/>
            <person name="Youmans B."/>
            <person name="Ayvaz T."/>
            <person name="Ross M."/>
            <person name="Santibanez J."/>
            <person name="Aqrawi P."/>
            <person name="Gross S."/>
            <person name="Joshi V."/>
            <person name="Fowler G."/>
            <person name="Nazareth L."/>
            <person name="Reid J."/>
            <person name="Worley K."/>
            <person name="Petrosino J."/>
            <person name="Highlander S."/>
            <person name="Gibbs R."/>
        </authorList>
    </citation>
    <scope>NUCLEOTIDE SEQUENCE [LARGE SCALE GENOMIC DNA]</scope>
    <source>
        <strain evidence="2 3">DSM 3688</strain>
    </source>
</reference>
<name>F9D294_PREDD</name>
<dbReference type="PANTHER" id="PTHR43344">
    <property type="entry name" value="PHOSPHOSERINE PHOSPHATASE"/>
    <property type="match status" value="1"/>
</dbReference>
<evidence type="ECO:0000313" key="2">
    <source>
        <dbReference type="EMBL" id="EGQ15688.1"/>
    </source>
</evidence>
<dbReference type="InterPro" id="IPR023214">
    <property type="entry name" value="HAD_sf"/>
</dbReference>
<dbReference type="SUPFAM" id="SSF56784">
    <property type="entry name" value="HAD-like"/>
    <property type="match status" value="1"/>
</dbReference>
<accession>F9D294</accession>
<comment type="caution">
    <text evidence="2">The sequence shown here is derived from an EMBL/GenBank/DDBJ whole genome shotgun (WGS) entry which is preliminary data.</text>
</comment>
<sequence length="221" mass="24488">MCSDDMTTPHHPITAGQSPAATERKRLYAFDFDGTLTTRDTLLAFIRHVRGLPALLGGLLLHAPLLVLMKLKLYSNSRAKQRLFSFYFRGMPLEAFDACCRSFAHDSAHLLRPQGLAAMDRALAEGAEVLIVSASIDNWVAPFFLPHRQVRVLGTQVEVAGGRLTGHFASPNCYGAEKVRRVETALSGPRSHYFITAFGDSRGDCELLAYADQGYYKPFRP</sequence>
<dbReference type="Proteomes" id="UP000007820">
    <property type="component" value="Unassembled WGS sequence"/>
</dbReference>
<feature type="region of interest" description="Disordered" evidence="1">
    <location>
        <begin position="1"/>
        <end position="20"/>
    </location>
</feature>
<dbReference type="eggNOG" id="COG0560">
    <property type="taxonomic scope" value="Bacteria"/>
</dbReference>
<dbReference type="NCBIfam" id="TIGR01488">
    <property type="entry name" value="HAD-SF-IB"/>
    <property type="match status" value="1"/>
</dbReference>
<dbReference type="AlphaFoldDB" id="F9D294"/>
<dbReference type="STRING" id="908937.Prede_1182"/>
<dbReference type="Gene3D" id="3.40.50.1000">
    <property type="entry name" value="HAD superfamily/HAD-like"/>
    <property type="match status" value="1"/>
</dbReference>
<evidence type="ECO:0000313" key="3">
    <source>
        <dbReference type="Proteomes" id="UP000007820"/>
    </source>
</evidence>
<protein>
    <submittedName>
        <fullName evidence="2">HAD-superfamily subfamily IB hydrolase</fullName>
    </submittedName>
</protein>
<gene>
    <name evidence="2" type="primary">cicA</name>
    <name evidence="2" type="ORF">HMPREF9136_1053</name>
</gene>